<keyword evidence="3" id="KW-0411">Iron-sulfur</keyword>
<dbReference type="GO" id="GO:0046872">
    <property type="term" value="F:metal ion binding"/>
    <property type="evidence" value="ECO:0007669"/>
    <property type="project" value="UniProtKB-KW"/>
</dbReference>
<dbReference type="Proteomes" id="UP001071230">
    <property type="component" value="Unassembled WGS sequence"/>
</dbReference>
<dbReference type="RefSeq" id="WP_240986567.1">
    <property type="nucleotide sequence ID" value="NZ_CDGJ01000124.1"/>
</dbReference>
<evidence type="ECO:0000256" key="2">
    <source>
        <dbReference type="ARBA" id="ARBA00023004"/>
    </source>
</evidence>
<dbReference type="PROSITE" id="PS00198">
    <property type="entry name" value="4FE4S_FER_1"/>
    <property type="match status" value="2"/>
</dbReference>
<dbReference type="InterPro" id="IPR017896">
    <property type="entry name" value="4Fe4S_Fe-S-bd"/>
</dbReference>
<dbReference type="Proteomes" id="UP000836597">
    <property type="component" value="Chromosome"/>
</dbReference>
<dbReference type="InterPro" id="IPR017900">
    <property type="entry name" value="4Fe4S_Fe_S_CS"/>
</dbReference>
<feature type="domain" description="4Fe-4S ferredoxin-type" evidence="4">
    <location>
        <begin position="220"/>
        <end position="252"/>
    </location>
</feature>
<dbReference type="EMBL" id="CDGJ01000124">
    <property type="protein sequence ID" value="CEJ09321.1"/>
    <property type="molecule type" value="Genomic_DNA"/>
</dbReference>
<feature type="domain" description="4Fe-4S ferredoxin-type" evidence="4">
    <location>
        <begin position="301"/>
        <end position="332"/>
    </location>
</feature>
<sequence length="340" mass="37715">MKTLNKISLNSALEIFASYAPLYVPAGNETFSGFVRYSTGLEVRLDKNTKLGPKSLLFPRVENLYSYSNHGKDTEISPVPKEIEPTIIFGVRSCDLQAIVCLDDVFLSQTSRGGINDYNYRIRRGNAIIVALGCLEADGDCFCQSMGVDPSEHEQADLQLFDLGESFGVESHTAKGLNLSRLLENSGLLAEKKVAKPRPASFALTVDAQGITHKLQKMFDHSLWDELGAKCLNCGVCTYVCPACHCFDISVCAKDGCNGSTIRHWDSCMFSQYTEMAGGHNPRPGKKEKVRQRFLHKLRYFPERYGKFLCTGCGRCVALCPVNLDITEVIRRVKEAEIDG</sequence>
<dbReference type="EMBL" id="LR746496">
    <property type="protein sequence ID" value="CAA7603350.1"/>
    <property type="molecule type" value="Genomic_DNA"/>
</dbReference>
<dbReference type="PANTHER" id="PTHR40447">
    <property type="entry name" value="ANAEROBIC SULFITE REDUCTASE SUBUNIT A"/>
    <property type="match status" value="1"/>
</dbReference>
<evidence type="ECO:0000313" key="5">
    <source>
        <dbReference type="EMBL" id="CAA7603350.1"/>
    </source>
</evidence>
<dbReference type="InterPro" id="IPR009051">
    <property type="entry name" value="Helical_ferredxn"/>
</dbReference>
<dbReference type="GO" id="GO:0051536">
    <property type="term" value="F:iron-sulfur cluster binding"/>
    <property type="evidence" value="ECO:0007669"/>
    <property type="project" value="UniProtKB-KW"/>
</dbReference>
<reference evidence="5" key="2">
    <citation type="submission" date="2020-01" db="EMBL/GenBank/DDBJ databases">
        <authorList>
            <person name="Hornung B."/>
        </authorList>
    </citation>
    <scope>NUCLEOTIDE SEQUENCE</scope>
    <source>
        <strain evidence="5">PacBioINE</strain>
    </source>
</reference>
<dbReference type="Pfam" id="PF17179">
    <property type="entry name" value="Fer4_22"/>
    <property type="match status" value="1"/>
</dbReference>
<protein>
    <submittedName>
        <fullName evidence="5">4Fe-4S ferredoxin-type, iron-sulphur binding domain protein</fullName>
    </submittedName>
    <submittedName>
        <fullName evidence="6">Sulfhydrogenase 1 subunit beta</fullName>
    </submittedName>
</protein>
<keyword evidence="2" id="KW-0408">Iron</keyword>
<reference evidence="6" key="1">
    <citation type="submission" date="2014-11" db="EMBL/GenBank/DDBJ databases">
        <authorList>
            <person name="Hornung B.V."/>
        </authorList>
    </citation>
    <scope>NUCLEOTIDE SEQUENCE</scope>
    <source>
        <strain evidence="6">INE</strain>
    </source>
</reference>
<accession>A0A8S0X7J0</accession>
<evidence type="ECO:0000313" key="6">
    <source>
        <dbReference type="EMBL" id="CEJ09321.1"/>
    </source>
</evidence>
<name>A0A8S0X7J0_9FIRM</name>
<evidence type="ECO:0000313" key="7">
    <source>
        <dbReference type="Proteomes" id="UP001071230"/>
    </source>
</evidence>
<organism evidence="5">
    <name type="scientific">Acididesulfobacillus acetoxydans</name>
    <dbReference type="NCBI Taxonomy" id="1561005"/>
    <lineage>
        <taxon>Bacteria</taxon>
        <taxon>Bacillati</taxon>
        <taxon>Bacillota</taxon>
        <taxon>Clostridia</taxon>
        <taxon>Eubacteriales</taxon>
        <taxon>Peptococcaceae</taxon>
        <taxon>Acididesulfobacillus</taxon>
    </lineage>
</organism>
<proteinExistence type="predicted"/>
<evidence type="ECO:0000256" key="1">
    <source>
        <dbReference type="ARBA" id="ARBA00022723"/>
    </source>
</evidence>
<dbReference type="PANTHER" id="PTHR40447:SF1">
    <property type="entry name" value="ANAEROBIC SULFITE REDUCTASE SUBUNIT A"/>
    <property type="match status" value="1"/>
</dbReference>
<dbReference type="AlphaFoldDB" id="A0A8S0X7J0"/>
<dbReference type="KEGG" id="aacx:DEACI_4173"/>
<dbReference type="PROSITE" id="PS51379">
    <property type="entry name" value="4FE4S_FER_2"/>
    <property type="match status" value="2"/>
</dbReference>
<dbReference type="SUPFAM" id="SSF46548">
    <property type="entry name" value="alpha-helical ferredoxin"/>
    <property type="match status" value="1"/>
</dbReference>
<evidence type="ECO:0000256" key="3">
    <source>
        <dbReference type="ARBA" id="ARBA00023014"/>
    </source>
</evidence>
<evidence type="ECO:0000259" key="4">
    <source>
        <dbReference type="PROSITE" id="PS51379"/>
    </source>
</evidence>
<gene>
    <name evidence="6" type="ORF">DEACI_3805</name>
    <name evidence="5" type="ORF">DEACI_4173</name>
</gene>
<keyword evidence="7" id="KW-1185">Reference proteome</keyword>
<keyword evidence="1" id="KW-0479">Metal-binding</keyword>
<dbReference type="Gene3D" id="1.10.1060.10">
    <property type="entry name" value="Alpha-helical ferredoxin"/>
    <property type="match status" value="1"/>
</dbReference>